<dbReference type="EMBL" id="QPFP01000051">
    <property type="protein sequence ID" value="TEB26111.1"/>
    <property type="molecule type" value="Genomic_DNA"/>
</dbReference>
<keyword evidence="3" id="KW-1185">Reference proteome</keyword>
<gene>
    <name evidence="2" type="ORF">FA13DRAFT_1713526</name>
</gene>
<protein>
    <recommendedName>
        <fullName evidence="4">BTB domain-containing protein</fullName>
    </recommendedName>
</protein>
<dbReference type="Proteomes" id="UP000298030">
    <property type="component" value="Unassembled WGS sequence"/>
</dbReference>
<feature type="compositionally biased region" description="Low complexity" evidence="1">
    <location>
        <begin position="365"/>
        <end position="382"/>
    </location>
</feature>
<comment type="caution">
    <text evidence="2">The sequence shown here is derived from an EMBL/GenBank/DDBJ whole genome shotgun (WGS) entry which is preliminary data.</text>
</comment>
<name>A0A4Y7SWM7_COPMI</name>
<proteinExistence type="predicted"/>
<reference evidence="2 3" key="1">
    <citation type="journal article" date="2019" name="Nat. Ecol. Evol.">
        <title>Megaphylogeny resolves global patterns of mushroom evolution.</title>
        <authorList>
            <person name="Varga T."/>
            <person name="Krizsan K."/>
            <person name="Foldi C."/>
            <person name="Dima B."/>
            <person name="Sanchez-Garcia M."/>
            <person name="Sanchez-Ramirez S."/>
            <person name="Szollosi G.J."/>
            <person name="Szarkandi J.G."/>
            <person name="Papp V."/>
            <person name="Albert L."/>
            <person name="Andreopoulos W."/>
            <person name="Angelini C."/>
            <person name="Antonin V."/>
            <person name="Barry K.W."/>
            <person name="Bougher N.L."/>
            <person name="Buchanan P."/>
            <person name="Buyck B."/>
            <person name="Bense V."/>
            <person name="Catcheside P."/>
            <person name="Chovatia M."/>
            <person name="Cooper J."/>
            <person name="Damon W."/>
            <person name="Desjardin D."/>
            <person name="Finy P."/>
            <person name="Geml J."/>
            <person name="Haridas S."/>
            <person name="Hughes K."/>
            <person name="Justo A."/>
            <person name="Karasinski D."/>
            <person name="Kautmanova I."/>
            <person name="Kiss B."/>
            <person name="Kocsube S."/>
            <person name="Kotiranta H."/>
            <person name="LaButti K.M."/>
            <person name="Lechner B.E."/>
            <person name="Liimatainen K."/>
            <person name="Lipzen A."/>
            <person name="Lukacs Z."/>
            <person name="Mihaltcheva S."/>
            <person name="Morgado L.N."/>
            <person name="Niskanen T."/>
            <person name="Noordeloos M.E."/>
            <person name="Ohm R.A."/>
            <person name="Ortiz-Santana B."/>
            <person name="Ovrebo C."/>
            <person name="Racz N."/>
            <person name="Riley R."/>
            <person name="Savchenko A."/>
            <person name="Shiryaev A."/>
            <person name="Soop K."/>
            <person name="Spirin V."/>
            <person name="Szebenyi C."/>
            <person name="Tomsovsky M."/>
            <person name="Tulloss R.E."/>
            <person name="Uehling J."/>
            <person name="Grigoriev I.V."/>
            <person name="Vagvolgyi C."/>
            <person name="Papp T."/>
            <person name="Martin F.M."/>
            <person name="Miettinen O."/>
            <person name="Hibbett D.S."/>
            <person name="Nagy L.G."/>
        </authorList>
    </citation>
    <scope>NUCLEOTIDE SEQUENCE [LARGE SCALE GENOMIC DNA]</scope>
    <source>
        <strain evidence="2 3">FP101781</strain>
    </source>
</reference>
<sequence length="483" mass="52534">MHTSPVSSTLVSPSSSTSSLSLSPPSPSLSPSTSFGSLPPTCETFLGPSAPPTIPEYLADHNLTQADGELWYDDGNLIILSEDVAFRVYRGLLSKRSSVFGDMFEFPPPKEGNEIVEGVPIVRTWDSSLDMGRFLRAILDSEFFLPPPAPTSISLLESILRLSTKYNVPHLRSRATAHLLTTYPTTLATWRQRDSTRTIPSVENTPFVVLNLAREFDLPWLIPSVAYCISSHDIGKTLEGAEWKEGGEARIPVSDRHRAERDPSSMGSAGKDNWVYLSYADIKMCIKGRNNILMRQNTMALALAKGFPGSAPAVPTGVVTPPQVAMPQVVNQAPLGGTPPIQNPVGLAGMPGMPPVQAPAPLPLPQQAQGFAPPAQGPEPAQSTHGCATPDTCLNTRHRCAEILTRWGTAGFLDFFDEQYGAFAPNLCSYCVGRMKEWCKEKSEEMWDGLPGCFGFEGGEDVHGLQTTPWEELERLREISARA</sequence>
<evidence type="ECO:0000313" key="3">
    <source>
        <dbReference type="Proteomes" id="UP000298030"/>
    </source>
</evidence>
<dbReference type="Gene3D" id="3.30.710.10">
    <property type="entry name" value="Potassium Channel Kv1.1, Chain A"/>
    <property type="match status" value="1"/>
</dbReference>
<accession>A0A4Y7SWM7</accession>
<dbReference type="OrthoDB" id="3893071at2759"/>
<organism evidence="2 3">
    <name type="scientific">Coprinellus micaceus</name>
    <name type="common">Glistening ink-cap mushroom</name>
    <name type="synonym">Coprinus micaceus</name>
    <dbReference type="NCBI Taxonomy" id="71717"/>
    <lineage>
        <taxon>Eukaryota</taxon>
        <taxon>Fungi</taxon>
        <taxon>Dikarya</taxon>
        <taxon>Basidiomycota</taxon>
        <taxon>Agaricomycotina</taxon>
        <taxon>Agaricomycetes</taxon>
        <taxon>Agaricomycetidae</taxon>
        <taxon>Agaricales</taxon>
        <taxon>Agaricineae</taxon>
        <taxon>Psathyrellaceae</taxon>
        <taxon>Coprinellus</taxon>
    </lineage>
</organism>
<evidence type="ECO:0008006" key="4">
    <source>
        <dbReference type="Google" id="ProtNLM"/>
    </source>
</evidence>
<evidence type="ECO:0000313" key="2">
    <source>
        <dbReference type="EMBL" id="TEB26111.1"/>
    </source>
</evidence>
<evidence type="ECO:0000256" key="1">
    <source>
        <dbReference type="SAM" id="MobiDB-lite"/>
    </source>
</evidence>
<feature type="region of interest" description="Disordered" evidence="1">
    <location>
        <begin position="351"/>
        <end position="386"/>
    </location>
</feature>
<dbReference type="AlphaFoldDB" id="A0A4Y7SWM7"/>
<feature type="compositionally biased region" description="Pro residues" evidence="1">
    <location>
        <begin position="352"/>
        <end position="364"/>
    </location>
</feature>
<dbReference type="InterPro" id="IPR011333">
    <property type="entry name" value="SKP1/BTB/POZ_sf"/>
</dbReference>
<feature type="region of interest" description="Disordered" evidence="1">
    <location>
        <begin position="1"/>
        <end position="36"/>
    </location>
</feature>